<dbReference type="STRING" id="310780.SAMN05216267_100225"/>
<sequence length="84" mass="9131">MPSNTEGLRVTVDGDLPPEVLNSVADAVRQAALERIAELDLSPHLREWPLAEPPESMPEAARVDGILDPLRPFLGIILKPDAVE</sequence>
<dbReference type="AlphaFoldDB" id="A0A1H8E6M0"/>
<dbReference type="Proteomes" id="UP000181951">
    <property type="component" value="Unassembled WGS sequence"/>
</dbReference>
<organism evidence="1 2">
    <name type="scientific">Actinacidiphila rubida</name>
    <dbReference type="NCBI Taxonomy" id="310780"/>
    <lineage>
        <taxon>Bacteria</taxon>
        <taxon>Bacillati</taxon>
        <taxon>Actinomycetota</taxon>
        <taxon>Actinomycetes</taxon>
        <taxon>Kitasatosporales</taxon>
        <taxon>Streptomycetaceae</taxon>
        <taxon>Actinacidiphila</taxon>
    </lineage>
</organism>
<evidence type="ECO:0000313" key="2">
    <source>
        <dbReference type="Proteomes" id="UP000181951"/>
    </source>
</evidence>
<evidence type="ECO:0000313" key="1">
    <source>
        <dbReference type="EMBL" id="SEN14754.1"/>
    </source>
</evidence>
<keyword evidence="2" id="KW-1185">Reference proteome</keyword>
<dbReference type="OrthoDB" id="4249422at2"/>
<proteinExistence type="predicted"/>
<name>A0A1H8E6M0_9ACTN</name>
<dbReference type="RefSeq" id="WP_069462979.1">
    <property type="nucleotide sequence ID" value="NZ_FODD01000002.1"/>
</dbReference>
<gene>
    <name evidence="1" type="ORF">SAMN05216267_100225</name>
</gene>
<protein>
    <submittedName>
        <fullName evidence="1">Uncharacterized protein</fullName>
    </submittedName>
</protein>
<dbReference type="EMBL" id="FODD01000002">
    <property type="protein sequence ID" value="SEN14754.1"/>
    <property type="molecule type" value="Genomic_DNA"/>
</dbReference>
<reference evidence="1 2" key="1">
    <citation type="submission" date="2016-10" db="EMBL/GenBank/DDBJ databases">
        <authorList>
            <person name="de Groot N.N."/>
        </authorList>
    </citation>
    <scope>NUCLEOTIDE SEQUENCE [LARGE SCALE GENOMIC DNA]</scope>
    <source>
        <strain evidence="1 2">CGMCC 4.2026</strain>
    </source>
</reference>
<accession>A0A1H8E6M0</accession>